<reference evidence="1" key="1">
    <citation type="submission" date="2022-11" db="EMBL/GenBank/DDBJ databases">
        <title>Parathalassolutuus dongxingensis gen. nov., sp. nov., a novel member of family Oceanospirillaceae isolated from a coastal shrimp pond in Guangxi, China.</title>
        <authorList>
            <person name="Chen H."/>
        </authorList>
    </citation>
    <scope>NUCLEOTIDE SEQUENCE</scope>
    <source>
        <strain evidence="1">G-43</strain>
    </source>
</reference>
<dbReference type="RefSeq" id="WP_283172875.1">
    <property type="nucleotide sequence ID" value="NZ_JAPNOA010000018.1"/>
</dbReference>
<accession>A0A9X3EL63</accession>
<evidence type="ECO:0000313" key="2">
    <source>
        <dbReference type="Proteomes" id="UP001150830"/>
    </source>
</evidence>
<sequence>MFFIFVGKKWLLQRDSSQAIQQGPTPLRVNDDWLAFIKRETIQSEHRIFDGFPSIAAGAADGQNQHRRYRQSG</sequence>
<comment type="caution">
    <text evidence="1">The sequence shown here is derived from an EMBL/GenBank/DDBJ whole genome shotgun (WGS) entry which is preliminary data.</text>
</comment>
<keyword evidence="2" id="KW-1185">Reference proteome</keyword>
<organism evidence="1 2">
    <name type="scientific">Parathalassolituus penaei</name>
    <dbReference type="NCBI Taxonomy" id="2997323"/>
    <lineage>
        <taxon>Bacteria</taxon>
        <taxon>Pseudomonadati</taxon>
        <taxon>Pseudomonadota</taxon>
        <taxon>Gammaproteobacteria</taxon>
        <taxon>Oceanospirillales</taxon>
        <taxon>Oceanospirillaceae</taxon>
        <taxon>Parathalassolituus</taxon>
    </lineage>
</organism>
<protein>
    <submittedName>
        <fullName evidence="1">Uncharacterized protein</fullName>
    </submittedName>
</protein>
<gene>
    <name evidence="1" type="ORF">OUO13_05660</name>
</gene>
<dbReference type="EMBL" id="JAPNOA010000018">
    <property type="protein sequence ID" value="MCY0964663.1"/>
    <property type="molecule type" value="Genomic_DNA"/>
</dbReference>
<dbReference type="AlphaFoldDB" id="A0A9X3EL63"/>
<evidence type="ECO:0000313" key="1">
    <source>
        <dbReference type="EMBL" id="MCY0964663.1"/>
    </source>
</evidence>
<dbReference type="Proteomes" id="UP001150830">
    <property type="component" value="Unassembled WGS sequence"/>
</dbReference>
<name>A0A9X3EL63_9GAMM</name>
<proteinExistence type="predicted"/>